<dbReference type="Pfam" id="PF13560">
    <property type="entry name" value="HTH_31"/>
    <property type="match status" value="1"/>
</dbReference>
<dbReference type="GO" id="GO:0003677">
    <property type="term" value="F:DNA binding"/>
    <property type="evidence" value="ECO:0007669"/>
    <property type="project" value="InterPro"/>
</dbReference>
<name>A0A4V2SV81_9PSEU</name>
<dbReference type="CDD" id="cd00093">
    <property type="entry name" value="HTH_XRE"/>
    <property type="match status" value="1"/>
</dbReference>
<feature type="domain" description="HTH cro/C1-type" evidence="1">
    <location>
        <begin position="16"/>
        <end position="71"/>
    </location>
</feature>
<reference evidence="2 3" key="1">
    <citation type="submission" date="2019-03" db="EMBL/GenBank/DDBJ databases">
        <title>Genomic Encyclopedia of Type Strains, Phase IV (KMG-IV): sequencing the most valuable type-strain genomes for metagenomic binning, comparative biology and taxonomic classification.</title>
        <authorList>
            <person name="Goeker M."/>
        </authorList>
    </citation>
    <scope>NUCLEOTIDE SEQUENCE [LARGE SCALE GENOMIC DNA]</scope>
    <source>
        <strain evidence="2 3">DSM 45765</strain>
    </source>
</reference>
<dbReference type="AlphaFoldDB" id="A0A4V2SV81"/>
<dbReference type="InterPro" id="IPR001387">
    <property type="entry name" value="Cro/C1-type_HTH"/>
</dbReference>
<evidence type="ECO:0000259" key="1">
    <source>
        <dbReference type="SMART" id="SM00530"/>
    </source>
</evidence>
<protein>
    <submittedName>
        <fullName evidence="2">Helix-turn-helix protein</fullName>
    </submittedName>
</protein>
<proteinExistence type="predicted"/>
<accession>A0A4V2SV81</accession>
<comment type="caution">
    <text evidence="2">The sequence shown here is derived from an EMBL/GenBank/DDBJ whole genome shotgun (WGS) entry which is preliminary data.</text>
</comment>
<dbReference type="InterPro" id="IPR010982">
    <property type="entry name" value="Lambda_DNA-bd_dom_sf"/>
</dbReference>
<dbReference type="Gene3D" id="1.10.260.40">
    <property type="entry name" value="lambda repressor-like DNA-binding domains"/>
    <property type="match status" value="1"/>
</dbReference>
<dbReference type="SUPFAM" id="SSF47413">
    <property type="entry name" value="lambda repressor-like DNA-binding domains"/>
    <property type="match status" value="1"/>
</dbReference>
<sequence length="307" mass="34387">MEDPVPTLRSRQLGDALRKIIRGSGLSQKEVALRLQWDQAWLSRVLSGKRMCSDVDLAALLATCNVVGPERDRLLGLNYEARKPGLLQQFGARLPEQLHVLADLEDHATEIADFQPAMVPGLLQTSEYARALSRGSGHPEDEIDDRVAARMARQALLDRVPEVKFTFFIHELVLRLPVGGDEVMSEQLHHLLRLAVRPKIHLRVVPIAAGAHAGIVGQFKLLDFAGLRPVVYLDGETTQLFLEETAEIAAYRRILKDLAATALDRGQSKELIADLAIDLYPEQGDHNAQRRYERDLLAEEQLQQPQR</sequence>
<evidence type="ECO:0000313" key="3">
    <source>
        <dbReference type="Proteomes" id="UP000294911"/>
    </source>
</evidence>
<dbReference type="Pfam" id="PF19054">
    <property type="entry name" value="DUF5753"/>
    <property type="match status" value="1"/>
</dbReference>
<dbReference type="Proteomes" id="UP000294911">
    <property type="component" value="Unassembled WGS sequence"/>
</dbReference>
<gene>
    <name evidence="2" type="ORF">EV191_1011401</name>
</gene>
<organism evidence="2 3">
    <name type="scientific">Tamaricihabitans halophyticus</name>
    <dbReference type="NCBI Taxonomy" id="1262583"/>
    <lineage>
        <taxon>Bacteria</taxon>
        <taxon>Bacillati</taxon>
        <taxon>Actinomycetota</taxon>
        <taxon>Actinomycetes</taxon>
        <taxon>Pseudonocardiales</taxon>
        <taxon>Pseudonocardiaceae</taxon>
        <taxon>Tamaricihabitans</taxon>
    </lineage>
</organism>
<dbReference type="RefSeq" id="WP_132875923.1">
    <property type="nucleotide sequence ID" value="NZ_SLXQ01000001.1"/>
</dbReference>
<dbReference type="InterPro" id="IPR043917">
    <property type="entry name" value="DUF5753"/>
</dbReference>
<keyword evidence="3" id="KW-1185">Reference proteome</keyword>
<dbReference type="SMART" id="SM00530">
    <property type="entry name" value="HTH_XRE"/>
    <property type="match status" value="1"/>
</dbReference>
<evidence type="ECO:0000313" key="2">
    <source>
        <dbReference type="EMBL" id="TCP57446.1"/>
    </source>
</evidence>
<dbReference type="EMBL" id="SLXQ01000001">
    <property type="protein sequence ID" value="TCP57446.1"/>
    <property type="molecule type" value="Genomic_DNA"/>
</dbReference>
<dbReference type="OrthoDB" id="3672921at2"/>